<evidence type="ECO:0000313" key="2">
    <source>
        <dbReference type="Proteomes" id="UP001500604"/>
    </source>
</evidence>
<protein>
    <submittedName>
        <fullName evidence="1">Uncharacterized protein</fullName>
    </submittedName>
</protein>
<name>A0ABP8V2I5_9GAMM</name>
<reference evidence="2" key="1">
    <citation type="journal article" date="2019" name="Int. J. Syst. Evol. Microbiol.">
        <title>The Global Catalogue of Microorganisms (GCM) 10K type strain sequencing project: providing services to taxonomists for standard genome sequencing and annotation.</title>
        <authorList>
            <consortium name="The Broad Institute Genomics Platform"/>
            <consortium name="The Broad Institute Genome Sequencing Center for Infectious Disease"/>
            <person name="Wu L."/>
            <person name="Ma J."/>
        </authorList>
    </citation>
    <scope>NUCLEOTIDE SEQUENCE [LARGE SCALE GENOMIC DNA]</scope>
    <source>
        <strain evidence="2">JCM 17805</strain>
    </source>
</reference>
<proteinExistence type="predicted"/>
<dbReference type="EMBL" id="BAABFL010000362">
    <property type="protein sequence ID" value="GAA4650097.1"/>
    <property type="molecule type" value="Genomic_DNA"/>
</dbReference>
<comment type="caution">
    <text evidence="1">The sequence shown here is derived from an EMBL/GenBank/DDBJ whole genome shotgun (WGS) entry which is preliminary data.</text>
</comment>
<sequence>MKRQQPLALCDRRVMTDKVNVGKTLKEEVWRRQPFSKVSNVFLLNPTNNIVELLRYSTVGVKVHVVYTEKYKGSINIDYDVDTAIVHESLSLSFNSLRRIDTFKRTGDLLEIIKKIILIDDKKNIDLLMPITPCVPYVNDIDILNESDVDVFVKLNKVCSEAVSNFTELADVLSNSCEYMLARESICKRYSYSISNRNYNDFIALAAKDGCRFSVVER</sequence>
<gene>
    <name evidence="1" type="ORF">GCM10023116_23800</name>
</gene>
<dbReference type="Proteomes" id="UP001500604">
    <property type="component" value="Unassembled WGS sequence"/>
</dbReference>
<keyword evidence="2" id="KW-1185">Reference proteome</keyword>
<accession>A0ABP8V2I5</accession>
<organism evidence="1 2">
    <name type="scientific">Kistimonas scapharcae</name>
    <dbReference type="NCBI Taxonomy" id="1036133"/>
    <lineage>
        <taxon>Bacteria</taxon>
        <taxon>Pseudomonadati</taxon>
        <taxon>Pseudomonadota</taxon>
        <taxon>Gammaproteobacteria</taxon>
        <taxon>Oceanospirillales</taxon>
        <taxon>Endozoicomonadaceae</taxon>
        <taxon>Kistimonas</taxon>
    </lineage>
</organism>
<evidence type="ECO:0000313" key="1">
    <source>
        <dbReference type="EMBL" id="GAA4650097.1"/>
    </source>
</evidence>